<keyword evidence="3" id="KW-1185">Reference proteome</keyword>
<gene>
    <name evidence="2" type="ORF">COLO4_27872</name>
</gene>
<reference evidence="3" key="1">
    <citation type="submission" date="2013-09" db="EMBL/GenBank/DDBJ databases">
        <title>Corchorus olitorius genome sequencing.</title>
        <authorList>
            <person name="Alam M."/>
            <person name="Haque M.S."/>
            <person name="Islam M.S."/>
            <person name="Emdad E.M."/>
            <person name="Islam M.M."/>
            <person name="Ahmed B."/>
            <person name="Halim A."/>
            <person name="Hossen Q.M.M."/>
            <person name="Hossain M.Z."/>
            <person name="Ahmed R."/>
            <person name="Khan M.M."/>
            <person name="Islam R."/>
            <person name="Rashid M.M."/>
            <person name="Khan S.A."/>
            <person name="Rahman M.S."/>
            <person name="Alam M."/>
            <person name="Yahiya A.S."/>
            <person name="Khan M.S."/>
            <person name="Azam M.S."/>
            <person name="Haque T."/>
            <person name="Lashkar M.Z.H."/>
            <person name="Akhand A.I."/>
            <person name="Morshed G."/>
            <person name="Roy S."/>
            <person name="Uddin K.S."/>
            <person name="Rabeya T."/>
            <person name="Hossain A.S."/>
            <person name="Chowdhury A."/>
            <person name="Snigdha A.R."/>
            <person name="Mortoza M.S."/>
            <person name="Matin S.A."/>
            <person name="Hoque S.M.E."/>
            <person name="Islam M.K."/>
            <person name="Roy D.K."/>
            <person name="Haider R."/>
            <person name="Moosa M.M."/>
            <person name="Elias S.M."/>
            <person name="Hasan A.M."/>
            <person name="Jahan S."/>
            <person name="Shafiuddin M."/>
            <person name="Mahmood N."/>
            <person name="Shommy N.S."/>
        </authorList>
    </citation>
    <scope>NUCLEOTIDE SEQUENCE [LARGE SCALE GENOMIC DNA]</scope>
    <source>
        <strain evidence="3">cv. O-4</strain>
    </source>
</reference>
<evidence type="ECO:0000313" key="2">
    <source>
        <dbReference type="EMBL" id="OMO72036.1"/>
    </source>
</evidence>
<evidence type="ECO:0000313" key="3">
    <source>
        <dbReference type="Proteomes" id="UP000187203"/>
    </source>
</evidence>
<organism evidence="2 3">
    <name type="scientific">Corchorus olitorius</name>
    <dbReference type="NCBI Taxonomy" id="93759"/>
    <lineage>
        <taxon>Eukaryota</taxon>
        <taxon>Viridiplantae</taxon>
        <taxon>Streptophyta</taxon>
        <taxon>Embryophyta</taxon>
        <taxon>Tracheophyta</taxon>
        <taxon>Spermatophyta</taxon>
        <taxon>Magnoliopsida</taxon>
        <taxon>eudicotyledons</taxon>
        <taxon>Gunneridae</taxon>
        <taxon>Pentapetalae</taxon>
        <taxon>rosids</taxon>
        <taxon>malvids</taxon>
        <taxon>Malvales</taxon>
        <taxon>Malvaceae</taxon>
        <taxon>Grewioideae</taxon>
        <taxon>Apeibeae</taxon>
        <taxon>Corchorus</taxon>
    </lineage>
</organism>
<comment type="caution">
    <text evidence="2">The sequence shown here is derived from an EMBL/GenBank/DDBJ whole genome shotgun (WGS) entry which is preliminary data.</text>
</comment>
<name>A0A1R3HNS5_9ROSI</name>
<feature type="compositionally biased region" description="Pro residues" evidence="1">
    <location>
        <begin position="44"/>
        <end position="54"/>
    </location>
</feature>
<proteinExistence type="predicted"/>
<dbReference type="Proteomes" id="UP000187203">
    <property type="component" value="Unassembled WGS sequence"/>
</dbReference>
<sequence length="119" mass="13951">MSAFGYLSYVHGPDQAEEWLKRRMSDSECWEEEGRFTQARKPHPQTPPPPPNQTPTPNSRRVAEAEVRPDWRRFSTDTTLVLQLENNNANLLNQLHLKGDRQAQKMDERMTKMEEEQSK</sequence>
<dbReference type="EMBL" id="AWUE01019706">
    <property type="protein sequence ID" value="OMO72036.1"/>
    <property type="molecule type" value="Genomic_DNA"/>
</dbReference>
<protein>
    <submittedName>
        <fullName evidence="2">Uncharacterized protein</fullName>
    </submittedName>
</protein>
<accession>A0A1R3HNS5</accession>
<feature type="region of interest" description="Disordered" evidence="1">
    <location>
        <begin position="30"/>
        <end position="67"/>
    </location>
</feature>
<dbReference type="AlphaFoldDB" id="A0A1R3HNS5"/>
<evidence type="ECO:0000256" key="1">
    <source>
        <dbReference type="SAM" id="MobiDB-lite"/>
    </source>
</evidence>
<feature type="region of interest" description="Disordered" evidence="1">
    <location>
        <begin position="99"/>
        <end position="119"/>
    </location>
</feature>